<dbReference type="Proteomes" id="UP001177023">
    <property type="component" value="Unassembled WGS sequence"/>
</dbReference>
<protein>
    <submittedName>
        <fullName evidence="1">Uncharacterized protein</fullName>
    </submittedName>
</protein>
<reference evidence="1" key="1">
    <citation type="submission" date="2023-06" db="EMBL/GenBank/DDBJ databases">
        <authorList>
            <person name="Delattre M."/>
        </authorList>
    </citation>
    <scope>NUCLEOTIDE SEQUENCE</scope>
    <source>
        <strain evidence="1">AF72</strain>
    </source>
</reference>
<sequence length="161" mass="17785">MRPSTNWPISPSTVRRSRSLTRQAEPVEVALNTIFNKYANQAREPFVVGKDDLSRADEVKSLLCGFGTIRGCRQGVGCTTICHLAKLTLDAQLDDLKWKQENSGQLRRRIGTMKCLLAMPSGADYDQLLPLVADIENRAMAARQTGDLSDPGCAECSEERT</sequence>
<name>A0AA36C413_9BILA</name>
<evidence type="ECO:0000313" key="1">
    <source>
        <dbReference type="EMBL" id="CAJ0557741.1"/>
    </source>
</evidence>
<keyword evidence="2" id="KW-1185">Reference proteome</keyword>
<feature type="non-terminal residue" evidence="1">
    <location>
        <position position="161"/>
    </location>
</feature>
<organism evidence="1 2">
    <name type="scientific">Mesorhabditis spiculigera</name>
    <dbReference type="NCBI Taxonomy" id="96644"/>
    <lineage>
        <taxon>Eukaryota</taxon>
        <taxon>Metazoa</taxon>
        <taxon>Ecdysozoa</taxon>
        <taxon>Nematoda</taxon>
        <taxon>Chromadorea</taxon>
        <taxon>Rhabditida</taxon>
        <taxon>Rhabditina</taxon>
        <taxon>Rhabditomorpha</taxon>
        <taxon>Rhabditoidea</taxon>
        <taxon>Rhabditidae</taxon>
        <taxon>Mesorhabditinae</taxon>
        <taxon>Mesorhabditis</taxon>
    </lineage>
</organism>
<accession>A0AA36C413</accession>
<proteinExistence type="predicted"/>
<comment type="caution">
    <text evidence="1">The sequence shown here is derived from an EMBL/GenBank/DDBJ whole genome shotgun (WGS) entry which is preliminary data.</text>
</comment>
<dbReference type="EMBL" id="CATQJA010000086">
    <property type="protein sequence ID" value="CAJ0557741.1"/>
    <property type="molecule type" value="Genomic_DNA"/>
</dbReference>
<dbReference type="AlphaFoldDB" id="A0AA36C413"/>
<evidence type="ECO:0000313" key="2">
    <source>
        <dbReference type="Proteomes" id="UP001177023"/>
    </source>
</evidence>
<gene>
    <name evidence="1" type="ORF">MSPICULIGERA_LOCUS499</name>
</gene>